<feature type="compositionally biased region" description="Basic and acidic residues" evidence="3">
    <location>
        <begin position="28"/>
        <end position="44"/>
    </location>
</feature>
<keyword evidence="4" id="KW-0472">Membrane</keyword>
<feature type="region of interest" description="Disordered" evidence="3">
    <location>
        <begin position="468"/>
        <end position="681"/>
    </location>
</feature>
<feature type="compositionally biased region" description="Low complexity" evidence="3">
    <location>
        <begin position="662"/>
        <end position="681"/>
    </location>
</feature>
<feature type="compositionally biased region" description="Basic and acidic residues" evidence="3">
    <location>
        <begin position="93"/>
        <end position="106"/>
    </location>
</feature>
<feature type="region of interest" description="Disordered" evidence="3">
    <location>
        <begin position="1"/>
        <end position="46"/>
    </location>
</feature>
<dbReference type="OrthoDB" id="5340910at2759"/>
<reference evidence="6" key="1">
    <citation type="journal article" date="2021" name="Nat. Commun.">
        <title>Genetic determinants of endophytism in the Arabidopsis root mycobiome.</title>
        <authorList>
            <person name="Mesny F."/>
            <person name="Miyauchi S."/>
            <person name="Thiergart T."/>
            <person name="Pickel B."/>
            <person name="Atanasova L."/>
            <person name="Karlsson M."/>
            <person name="Huettel B."/>
            <person name="Barry K.W."/>
            <person name="Haridas S."/>
            <person name="Chen C."/>
            <person name="Bauer D."/>
            <person name="Andreopoulos W."/>
            <person name="Pangilinan J."/>
            <person name="LaButti K."/>
            <person name="Riley R."/>
            <person name="Lipzen A."/>
            <person name="Clum A."/>
            <person name="Drula E."/>
            <person name="Henrissat B."/>
            <person name="Kohler A."/>
            <person name="Grigoriev I.V."/>
            <person name="Martin F.M."/>
            <person name="Hacquard S."/>
        </authorList>
    </citation>
    <scope>NUCLEOTIDE SEQUENCE</scope>
    <source>
        <strain evidence="6">MPI-CAGE-CH-0243</strain>
    </source>
</reference>
<proteinExistence type="predicted"/>
<feature type="compositionally biased region" description="Polar residues" evidence="3">
    <location>
        <begin position="320"/>
        <end position="340"/>
    </location>
</feature>
<evidence type="ECO:0000313" key="7">
    <source>
        <dbReference type="Proteomes" id="UP000700596"/>
    </source>
</evidence>
<evidence type="ECO:0000256" key="2">
    <source>
        <dbReference type="PROSITE-ProRule" id="PRU00192"/>
    </source>
</evidence>
<feature type="compositionally biased region" description="Pro residues" evidence="3">
    <location>
        <begin position="404"/>
        <end position="416"/>
    </location>
</feature>
<evidence type="ECO:0000313" key="6">
    <source>
        <dbReference type="EMBL" id="KAH7115289.1"/>
    </source>
</evidence>
<dbReference type="Proteomes" id="UP000700596">
    <property type="component" value="Unassembled WGS sequence"/>
</dbReference>
<keyword evidence="7" id="KW-1185">Reference proteome</keyword>
<evidence type="ECO:0000256" key="1">
    <source>
        <dbReference type="ARBA" id="ARBA00022443"/>
    </source>
</evidence>
<keyword evidence="4" id="KW-0812">Transmembrane</keyword>
<feature type="compositionally biased region" description="Basic residues" evidence="3">
    <location>
        <begin position="1"/>
        <end position="16"/>
    </location>
</feature>
<dbReference type="InterPro" id="IPR036028">
    <property type="entry name" value="SH3-like_dom_sf"/>
</dbReference>
<evidence type="ECO:0000256" key="3">
    <source>
        <dbReference type="SAM" id="MobiDB-lite"/>
    </source>
</evidence>
<feature type="compositionally biased region" description="Low complexity" evidence="3">
    <location>
        <begin position="294"/>
        <end position="303"/>
    </location>
</feature>
<feature type="compositionally biased region" description="Pro residues" evidence="3">
    <location>
        <begin position="482"/>
        <end position="492"/>
    </location>
</feature>
<sequence>MAHHHGRLHKLVQRQRFRQDDDDEDEKEQQQREKEKERQERQRQVETVVNVIFKTMPKTFTGEAKFVTQSAPPGVSLIAPAIRTTAPAQATSKPKDESSKPSETKKPSAVSKSSEFISEITSVPTNIQDAGSSIAVATEPPVQTGALASAGIASAVPTAAAAASEGMSGGTKAGLALGILAGVGILLAFILLFYHRKKKQIRAKQQLDDEKTAMRELPPPPPAAIVQTAPSIRSQRTMSTAPRLSLRPVTQFSPTFGENRKSGGNLLSVTAAAAVPRQSPTSDRPGSSWERPGAANAAHASPADPFSDPQARSPSPPQNPFTNNAAIDSPHNSVHSTPHSANDLIRDPEMNGFPMPAPIIAAAAVPVHRSQPSYDDKELPPPGINIESNAVPPSPAWTDDIPESPGPAPTGPPPVAAPNNVHRVQLDFRPSMQDELELRAGQLVRMLHEYDDGWALCLRMDRSQQGVVPRTCVSKHPVKPRTGPPGQRPRGPPINSAMGPGGVPHPRPLTPSSGRNSPHPPALSPANGRMSPAPSSNPRSMSPPQQQQQQHQHQHLQQQQYQPHSHDQPRSRSNSNAPPAPFAAPHPRSLSPGPQNMPPPQNRGRSNSNAPYAGQPRSMSPGPYGGGPQSQLPPPQMGRPRSNSAGQVQARKASPVGPSPMNPNAAVAPVPARKPVPGLAL</sequence>
<feature type="region of interest" description="Disordered" evidence="3">
    <location>
        <begin position="272"/>
        <end position="350"/>
    </location>
</feature>
<dbReference type="Gene3D" id="2.30.30.40">
    <property type="entry name" value="SH3 Domains"/>
    <property type="match status" value="1"/>
</dbReference>
<feature type="region of interest" description="Disordered" evidence="3">
    <location>
        <begin position="369"/>
        <end position="419"/>
    </location>
</feature>
<feature type="region of interest" description="Disordered" evidence="3">
    <location>
        <begin position="206"/>
        <end position="226"/>
    </location>
</feature>
<dbReference type="PROSITE" id="PS50002">
    <property type="entry name" value="SH3"/>
    <property type="match status" value="1"/>
</dbReference>
<dbReference type="EMBL" id="JAGMWT010000016">
    <property type="protein sequence ID" value="KAH7115289.1"/>
    <property type="molecule type" value="Genomic_DNA"/>
</dbReference>
<evidence type="ECO:0000256" key="4">
    <source>
        <dbReference type="SAM" id="Phobius"/>
    </source>
</evidence>
<dbReference type="AlphaFoldDB" id="A0A9P9DAA1"/>
<dbReference type="Pfam" id="PF14604">
    <property type="entry name" value="SH3_9"/>
    <property type="match status" value="1"/>
</dbReference>
<evidence type="ECO:0000259" key="5">
    <source>
        <dbReference type="PROSITE" id="PS50002"/>
    </source>
</evidence>
<dbReference type="SUPFAM" id="SSF50044">
    <property type="entry name" value="SH3-domain"/>
    <property type="match status" value="1"/>
</dbReference>
<organism evidence="6 7">
    <name type="scientific">Dendryphion nanum</name>
    <dbReference type="NCBI Taxonomy" id="256645"/>
    <lineage>
        <taxon>Eukaryota</taxon>
        <taxon>Fungi</taxon>
        <taxon>Dikarya</taxon>
        <taxon>Ascomycota</taxon>
        <taxon>Pezizomycotina</taxon>
        <taxon>Dothideomycetes</taxon>
        <taxon>Pleosporomycetidae</taxon>
        <taxon>Pleosporales</taxon>
        <taxon>Torulaceae</taxon>
        <taxon>Dendryphion</taxon>
    </lineage>
</organism>
<name>A0A9P9DAA1_9PLEO</name>
<gene>
    <name evidence="6" type="ORF">B0J11DRAFT_129135</name>
</gene>
<feature type="region of interest" description="Disordered" evidence="3">
    <location>
        <begin position="84"/>
        <end position="115"/>
    </location>
</feature>
<feature type="transmembrane region" description="Helical" evidence="4">
    <location>
        <begin position="173"/>
        <end position="194"/>
    </location>
</feature>
<keyword evidence="4" id="KW-1133">Transmembrane helix</keyword>
<accession>A0A9P9DAA1</accession>
<feature type="domain" description="SH3" evidence="5">
    <location>
        <begin position="417"/>
        <end position="478"/>
    </location>
</feature>
<dbReference type="SMART" id="SM00326">
    <property type="entry name" value="SH3"/>
    <property type="match status" value="1"/>
</dbReference>
<dbReference type="InterPro" id="IPR001452">
    <property type="entry name" value="SH3_domain"/>
</dbReference>
<keyword evidence="1 2" id="KW-0728">SH3 domain</keyword>
<protein>
    <recommendedName>
        <fullName evidence="5">SH3 domain-containing protein</fullName>
    </recommendedName>
</protein>
<feature type="compositionally biased region" description="Low complexity" evidence="3">
    <location>
        <begin position="531"/>
        <end position="563"/>
    </location>
</feature>
<comment type="caution">
    <text evidence="6">The sequence shown here is derived from an EMBL/GenBank/DDBJ whole genome shotgun (WGS) entry which is preliminary data.</text>
</comment>